<dbReference type="PANTHER" id="PTHR14000:SF45">
    <property type="entry name" value="FINGER CCCH DOMAIN PROTEIN, PUTATIVE (DUF3755)-RELATED"/>
    <property type="match status" value="1"/>
</dbReference>
<organism evidence="1 2">
    <name type="scientific">Gossypium mustelinum</name>
    <name type="common">Cotton</name>
    <name type="synonym">Gossypium caicoense</name>
    <dbReference type="NCBI Taxonomy" id="34275"/>
    <lineage>
        <taxon>Eukaryota</taxon>
        <taxon>Viridiplantae</taxon>
        <taxon>Streptophyta</taxon>
        <taxon>Embryophyta</taxon>
        <taxon>Tracheophyta</taxon>
        <taxon>Spermatophyta</taxon>
        <taxon>Magnoliopsida</taxon>
        <taxon>eudicotyledons</taxon>
        <taxon>Gunneridae</taxon>
        <taxon>Pentapetalae</taxon>
        <taxon>rosids</taxon>
        <taxon>malvids</taxon>
        <taxon>Malvales</taxon>
        <taxon>Malvaceae</taxon>
        <taxon>Malvoideae</taxon>
        <taxon>Gossypium</taxon>
    </lineage>
</organism>
<name>A0A5D2S120_GOSMU</name>
<dbReference type="EMBL" id="CM017661">
    <property type="protein sequence ID" value="TYI45980.1"/>
    <property type="molecule type" value="Genomic_DNA"/>
</dbReference>
<accession>A0A5D2S120</accession>
<dbReference type="Proteomes" id="UP000323597">
    <property type="component" value="Chromosome D13"/>
</dbReference>
<reference evidence="1 2" key="1">
    <citation type="submission" date="2019-07" db="EMBL/GenBank/DDBJ databases">
        <title>WGS assembly of Gossypium mustelinum.</title>
        <authorList>
            <person name="Chen Z.J."/>
            <person name="Sreedasyam A."/>
            <person name="Ando A."/>
            <person name="Song Q."/>
            <person name="De L."/>
            <person name="Hulse-Kemp A."/>
            <person name="Ding M."/>
            <person name="Ye W."/>
            <person name="Kirkbride R."/>
            <person name="Jenkins J."/>
            <person name="Plott C."/>
            <person name="Lovell J."/>
            <person name="Lin Y.-M."/>
            <person name="Vaughn R."/>
            <person name="Liu B."/>
            <person name="Li W."/>
            <person name="Simpson S."/>
            <person name="Scheffler B."/>
            <person name="Saski C."/>
            <person name="Grover C."/>
            <person name="Hu G."/>
            <person name="Conover J."/>
            <person name="Carlson J."/>
            <person name="Shu S."/>
            <person name="Boston L."/>
            <person name="Williams M."/>
            <person name="Peterson D."/>
            <person name="Mcgee K."/>
            <person name="Jones D."/>
            <person name="Wendel J."/>
            <person name="Stelly D."/>
            <person name="Grimwood J."/>
            <person name="Schmutz J."/>
        </authorList>
    </citation>
    <scope>NUCLEOTIDE SEQUENCE [LARGE SCALE GENOMIC DNA]</scope>
    <source>
        <strain evidence="1">1408120.09</strain>
    </source>
</reference>
<protein>
    <submittedName>
        <fullName evidence="1">Uncharacterized protein</fullName>
    </submittedName>
</protein>
<gene>
    <name evidence="1" type="ORF">E1A91_D13G074500v1</name>
</gene>
<dbReference type="EMBL" id="CM017661">
    <property type="protein sequence ID" value="TYI45979.1"/>
    <property type="molecule type" value="Genomic_DNA"/>
</dbReference>
<evidence type="ECO:0000313" key="2">
    <source>
        <dbReference type="Proteomes" id="UP000323597"/>
    </source>
</evidence>
<evidence type="ECO:0000313" key="1">
    <source>
        <dbReference type="EMBL" id="TYI45980.1"/>
    </source>
</evidence>
<keyword evidence="2" id="KW-1185">Reference proteome</keyword>
<dbReference type="AlphaFoldDB" id="A0A5D2S120"/>
<sequence length="94" mass="10722">MTKKEYNKRMKEEHNIVRKSKDKKERVVDLTAKPTQFAARPNLSPYAPPVIPMDYDDGIPYRGISGVTGELLEQNAHAFNQISANLAAFQVNYR</sequence>
<proteinExistence type="predicted"/>
<dbReference type="PANTHER" id="PTHR14000">
    <property type="entry name" value="FINGER CCCH DOMAIN PROTEIN, PUTATIVE (DUF3755)-RELATED"/>
    <property type="match status" value="1"/>
</dbReference>